<evidence type="ECO:0000313" key="11">
    <source>
        <dbReference type="Proteomes" id="UP000005239"/>
    </source>
</evidence>
<dbReference type="PRINTS" id="PR00385">
    <property type="entry name" value="P450"/>
</dbReference>
<keyword evidence="6 8" id="KW-0408">Iron</keyword>
<evidence type="ECO:0000256" key="8">
    <source>
        <dbReference type="PIRSR" id="PIRSR602403-1"/>
    </source>
</evidence>
<organism evidence="10 11">
    <name type="scientific">Pristionchus pacificus</name>
    <name type="common">Parasitic nematode worm</name>
    <dbReference type="NCBI Taxonomy" id="54126"/>
    <lineage>
        <taxon>Eukaryota</taxon>
        <taxon>Metazoa</taxon>
        <taxon>Ecdysozoa</taxon>
        <taxon>Nematoda</taxon>
        <taxon>Chromadorea</taxon>
        <taxon>Rhabditida</taxon>
        <taxon>Rhabditina</taxon>
        <taxon>Diplogasteromorpha</taxon>
        <taxon>Diplogasteroidea</taxon>
        <taxon>Neodiplogasteridae</taxon>
        <taxon>Pristionchus</taxon>
    </lineage>
</organism>
<dbReference type="OrthoDB" id="1470350at2759"/>
<dbReference type="PRINTS" id="PR00465">
    <property type="entry name" value="EP450IV"/>
</dbReference>
<dbReference type="PROSITE" id="PS00086">
    <property type="entry name" value="CYTOCHROME_P450"/>
    <property type="match status" value="1"/>
</dbReference>
<proteinExistence type="inferred from homology"/>
<evidence type="ECO:0000256" key="1">
    <source>
        <dbReference type="ARBA" id="ARBA00001971"/>
    </source>
</evidence>
<evidence type="ECO:0000256" key="9">
    <source>
        <dbReference type="RuleBase" id="RU000461"/>
    </source>
</evidence>
<keyword evidence="11" id="KW-1185">Reference proteome</keyword>
<dbReference type="Pfam" id="PF00067">
    <property type="entry name" value="p450"/>
    <property type="match status" value="1"/>
</dbReference>
<dbReference type="OMA" id="CAIWIVH"/>
<feature type="binding site" description="axial binding residue" evidence="8">
    <location>
        <position position="448"/>
    </location>
    <ligand>
        <name>heme</name>
        <dbReference type="ChEBI" id="CHEBI:30413"/>
    </ligand>
    <ligandPart>
        <name>Fe</name>
        <dbReference type="ChEBI" id="CHEBI:18248"/>
    </ligandPart>
</feature>
<dbReference type="InterPro" id="IPR002403">
    <property type="entry name" value="Cyt_P450_E_grp-IV"/>
</dbReference>
<comment type="similarity">
    <text evidence="3 9">Belongs to the cytochrome P450 family.</text>
</comment>
<dbReference type="GO" id="GO:0016705">
    <property type="term" value="F:oxidoreductase activity, acting on paired donors, with incorporation or reduction of molecular oxygen"/>
    <property type="evidence" value="ECO:0007669"/>
    <property type="project" value="InterPro"/>
</dbReference>
<evidence type="ECO:0000256" key="7">
    <source>
        <dbReference type="ARBA" id="ARBA00023033"/>
    </source>
</evidence>
<evidence type="ECO:0000313" key="10">
    <source>
        <dbReference type="EnsemblMetazoa" id="PPA25928.1"/>
    </source>
</evidence>
<name>A0A454XJ02_PRIPA</name>
<dbReference type="Gene3D" id="1.10.630.10">
    <property type="entry name" value="Cytochrome P450"/>
    <property type="match status" value="1"/>
</dbReference>
<dbReference type="InterPro" id="IPR050196">
    <property type="entry name" value="Cytochrome_P450_Monoox"/>
</dbReference>
<reference evidence="11" key="1">
    <citation type="journal article" date="2008" name="Nat. Genet.">
        <title>The Pristionchus pacificus genome provides a unique perspective on nematode lifestyle and parasitism.</title>
        <authorList>
            <person name="Dieterich C."/>
            <person name="Clifton S.W."/>
            <person name="Schuster L.N."/>
            <person name="Chinwalla A."/>
            <person name="Delehaunty K."/>
            <person name="Dinkelacker I."/>
            <person name="Fulton L."/>
            <person name="Fulton R."/>
            <person name="Godfrey J."/>
            <person name="Minx P."/>
            <person name="Mitreva M."/>
            <person name="Roeseler W."/>
            <person name="Tian H."/>
            <person name="Witte H."/>
            <person name="Yang S.P."/>
            <person name="Wilson R.K."/>
            <person name="Sommer R.J."/>
        </authorList>
    </citation>
    <scope>NUCLEOTIDE SEQUENCE [LARGE SCALE GENOMIC DNA]</scope>
    <source>
        <strain evidence="11">PS312</strain>
    </source>
</reference>
<evidence type="ECO:0000256" key="4">
    <source>
        <dbReference type="ARBA" id="ARBA00022617"/>
    </source>
</evidence>
<dbReference type="InterPro" id="IPR036396">
    <property type="entry name" value="Cyt_P450_sf"/>
</dbReference>
<evidence type="ECO:0000256" key="6">
    <source>
        <dbReference type="ARBA" id="ARBA00023004"/>
    </source>
</evidence>
<dbReference type="CDD" id="cd20628">
    <property type="entry name" value="CYP4"/>
    <property type="match status" value="1"/>
</dbReference>
<sequence length="502" mass="58639">MLLAAIVLVFAAFYYIPWLKKVISDFLYQYPHMQKLPGPKRLPFIGCIADLAGDTTVPIKFWMQEAEKVRAKGEGIFAITVLGRNITFPVNGEMVRPNFPPLQYICESPNEILKGKDYDFLKGWIGDGILTLIGQPWRDRRKSYTPLFHFSMLEGYLDAFNKHARVLCEVLQKEAGTEVDMCERVKRLALDAITDAAMDINFDTQRDPSHPYLHAVHDFTHMQQRYINEPQMWVKWIWATLYHRRYKYSLDILNDFSDKIMNDRLKRVQCGEIDLNAKKRPLIDHFFGLNQRGEWTLDDVHFELNGVIFGGHDTTSATLTWIFWALGTQPHFQQQCFEEINDIFGDTDRDCTHEDMKAMEFTERFVKETMRIFPPIPAVERELQNDFQMGDYLLPKGSEVFMAPHVIHRNPEIYPDPWKFDPDRWLPENVAKRNPYDFIPFSAGNRNCLGQKFAMHEIKTVLAWTLRKFIFSTNKKLLDQGFAIEVICKPTLPVDLLITPRN</sequence>
<dbReference type="SUPFAM" id="SSF48264">
    <property type="entry name" value="Cytochrome P450"/>
    <property type="match status" value="1"/>
</dbReference>
<dbReference type="PANTHER" id="PTHR24291:SF194">
    <property type="entry name" value="CYTOCHROME P450 FAMILY"/>
    <property type="match status" value="1"/>
</dbReference>
<dbReference type="AlphaFoldDB" id="A0A454XJ02"/>
<dbReference type="GO" id="GO:0020037">
    <property type="term" value="F:heme binding"/>
    <property type="evidence" value="ECO:0007669"/>
    <property type="project" value="InterPro"/>
</dbReference>
<evidence type="ECO:0000256" key="3">
    <source>
        <dbReference type="ARBA" id="ARBA00010617"/>
    </source>
</evidence>
<protein>
    <submittedName>
        <fullName evidence="10">Cytochrome P450</fullName>
    </submittedName>
</protein>
<dbReference type="PANTHER" id="PTHR24291">
    <property type="entry name" value="CYTOCHROME P450 FAMILY 4"/>
    <property type="match status" value="1"/>
</dbReference>
<dbReference type="InterPro" id="IPR001128">
    <property type="entry name" value="Cyt_P450"/>
</dbReference>
<dbReference type="EnsemblMetazoa" id="PPA25928.1">
    <property type="protein sequence ID" value="PPA25928.1"/>
    <property type="gene ID" value="WBGene00115482"/>
</dbReference>
<keyword evidence="7 9" id="KW-0503">Monooxygenase</keyword>
<evidence type="ECO:0000256" key="5">
    <source>
        <dbReference type="ARBA" id="ARBA00022723"/>
    </source>
</evidence>
<comment type="function">
    <text evidence="2">May be involved in the metabolism of insect hormones and in the breakdown of synthetic insecticides.</text>
</comment>
<keyword evidence="9" id="KW-0560">Oxidoreductase</keyword>
<dbReference type="GO" id="GO:0005789">
    <property type="term" value="C:endoplasmic reticulum membrane"/>
    <property type="evidence" value="ECO:0007669"/>
    <property type="project" value="UniProtKB-SubCell"/>
</dbReference>
<dbReference type="GO" id="GO:0004497">
    <property type="term" value="F:monooxygenase activity"/>
    <property type="evidence" value="ECO:0007669"/>
    <property type="project" value="UniProtKB-KW"/>
</dbReference>
<evidence type="ECO:0000256" key="2">
    <source>
        <dbReference type="ARBA" id="ARBA00003690"/>
    </source>
</evidence>
<keyword evidence="4 8" id="KW-0349">Heme</keyword>
<keyword evidence="5 8" id="KW-0479">Metal-binding</keyword>
<comment type="cofactor">
    <cofactor evidence="1 8">
        <name>heme</name>
        <dbReference type="ChEBI" id="CHEBI:30413"/>
    </cofactor>
</comment>
<reference evidence="10" key="2">
    <citation type="submission" date="2022-06" db="UniProtKB">
        <authorList>
            <consortium name="EnsemblMetazoa"/>
        </authorList>
    </citation>
    <scope>IDENTIFICATION</scope>
    <source>
        <strain evidence="10">PS312</strain>
    </source>
</reference>
<accession>A0A454XJ02</accession>
<dbReference type="InterPro" id="IPR017972">
    <property type="entry name" value="Cyt_P450_CS"/>
</dbReference>
<gene>
    <name evidence="10" type="primary">WBGene00115482</name>
</gene>
<accession>A0A8R1YIF3</accession>
<dbReference type="GO" id="GO:0005506">
    <property type="term" value="F:iron ion binding"/>
    <property type="evidence" value="ECO:0007669"/>
    <property type="project" value="InterPro"/>
</dbReference>
<dbReference type="Proteomes" id="UP000005239">
    <property type="component" value="Unassembled WGS sequence"/>
</dbReference>